<keyword evidence="5 7" id="KW-0539">Nucleus</keyword>
<dbReference type="PROSITE" id="PS00466">
    <property type="entry name" value="ZF_TFIIS_1"/>
    <property type="match status" value="1"/>
</dbReference>
<evidence type="ECO:0000256" key="2">
    <source>
        <dbReference type="ARBA" id="ARBA00022723"/>
    </source>
</evidence>
<feature type="region of interest" description="Disordered" evidence="8">
    <location>
        <begin position="85"/>
        <end position="149"/>
    </location>
</feature>
<evidence type="ECO:0000313" key="12">
    <source>
        <dbReference type="Proteomes" id="UP000504637"/>
    </source>
</evidence>
<evidence type="ECO:0000256" key="1">
    <source>
        <dbReference type="ARBA" id="ARBA00004123"/>
    </source>
</evidence>
<feature type="domain" description="TFIIS central" evidence="11">
    <location>
        <begin position="157"/>
        <end position="272"/>
    </location>
</feature>
<dbReference type="Gene3D" id="2.20.25.10">
    <property type="match status" value="1"/>
</dbReference>
<dbReference type="SUPFAM" id="SSF46942">
    <property type="entry name" value="Elongation factor TFIIS domain 2"/>
    <property type="match status" value="1"/>
</dbReference>
<dbReference type="GO" id="GO:0008270">
    <property type="term" value="F:zinc ion binding"/>
    <property type="evidence" value="ECO:0007669"/>
    <property type="project" value="UniProtKB-KW"/>
</dbReference>
<dbReference type="InterPro" id="IPR036575">
    <property type="entry name" value="TFIIS_cen_dom_sf"/>
</dbReference>
<dbReference type="GO" id="GO:0031564">
    <property type="term" value="P:transcription antitermination"/>
    <property type="evidence" value="ECO:0007669"/>
    <property type="project" value="TreeGrafter"/>
</dbReference>
<dbReference type="Proteomes" id="UP000504637">
    <property type="component" value="Unplaced"/>
</dbReference>
<dbReference type="SMART" id="SM00440">
    <property type="entry name" value="ZnF_C2C2"/>
    <property type="match status" value="1"/>
</dbReference>
<evidence type="ECO:0000259" key="10">
    <source>
        <dbReference type="PROSITE" id="PS51319"/>
    </source>
</evidence>
<dbReference type="PANTHER" id="PTHR11477:SF0">
    <property type="entry name" value="IP08861P-RELATED"/>
    <property type="match status" value="1"/>
</dbReference>
<dbReference type="AlphaFoldDB" id="A0A6J3LU92"/>
<keyword evidence="4" id="KW-0862">Zinc</keyword>
<feature type="compositionally biased region" description="Basic and acidic residues" evidence="8">
    <location>
        <begin position="123"/>
        <end position="143"/>
    </location>
</feature>
<keyword evidence="2" id="KW-0479">Metal-binding</keyword>
<keyword evidence="12" id="KW-1185">Reference proteome</keyword>
<evidence type="ECO:0000256" key="8">
    <source>
        <dbReference type="SAM" id="MobiDB-lite"/>
    </source>
</evidence>
<dbReference type="InterPro" id="IPR001222">
    <property type="entry name" value="Znf_TFIIS"/>
</dbReference>
<organism evidence="13">
    <name type="scientific">Dissoconium aciculare CBS 342.82</name>
    <dbReference type="NCBI Taxonomy" id="1314786"/>
    <lineage>
        <taxon>Eukaryota</taxon>
        <taxon>Fungi</taxon>
        <taxon>Dikarya</taxon>
        <taxon>Ascomycota</taxon>
        <taxon>Pezizomycotina</taxon>
        <taxon>Dothideomycetes</taxon>
        <taxon>Dothideomycetidae</taxon>
        <taxon>Mycosphaerellales</taxon>
        <taxon>Dissoconiaceae</taxon>
        <taxon>Dissoconium</taxon>
    </lineage>
</organism>
<dbReference type="GO" id="GO:0006362">
    <property type="term" value="P:transcription elongation by RNA polymerase I"/>
    <property type="evidence" value="ECO:0007669"/>
    <property type="project" value="TreeGrafter"/>
</dbReference>
<dbReference type="PANTHER" id="PTHR11477">
    <property type="entry name" value="TRANSCRIPTION FACTOR S-II ZINC FINGER DOMAIN-CONTAINING PROTEIN"/>
    <property type="match status" value="1"/>
</dbReference>
<dbReference type="GeneID" id="54363636"/>
<dbReference type="FunFam" id="1.10.472.30:FF:000003">
    <property type="entry name" value="Transcription elongation factor S-II"/>
    <property type="match status" value="1"/>
</dbReference>
<evidence type="ECO:0000256" key="3">
    <source>
        <dbReference type="ARBA" id="ARBA00022771"/>
    </source>
</evidence>
<sequence>MAATDVKDLLEIAKQITKAMESGDPASTILALMKPLETVKVTEDSLRRSKIGVAVTRVRTANKDPKIGELAGKLVNKWKQEVSRQKAASAGASPAGANKAASAATNGVQIPSGSPAPAAKISSDPKREPPKDRPKVDIEKRNTTTDGINFKLTGEPVRDGCIKLMYDGLAYMSEHAPSDILKVAQAIETAAFGHFKSSTSAEYKAQIRSLFQNLKMKPNANLRQDVYSGAISPQTFVAMTTEDLKSAEKKAEDKALEKENMNAAMTAKEEKAISTTMQCGKCKAFKVSYSQAQTRSADEPLTTFCECVSCGHRWKFS</sequence>
<evidence type="ECO:0000259" key="11">
    <source>
        <dbReference type="PROSITE" id="PS51321"/>
    </source>
</evidence>
<proteinExistence type="predicted"/>
<dbReference type="OrthoDB" id="44867at2759"/>
<dbReference type="GO" id="GO:0000977">
    <property type="term" value="F:RNA polymerase II transcription regulatory region sequence-specific DNA binding"/>
    <property type="evidence" value="ECO:0007669"/>
    <property type="project" value="TreeGrafter"/>
</dbReference>
<feature type="domain" description="TFIIS N-terminal" evidence="10">
    <location>
        <begin position="8"/>
        <end position="85"/>
    </location>
</feature>
<dbReference type="RefSeq" id="XP_033455880.1">
    <property type="nucleotide sequence ID" value="XM_033605836.1"/>
</dbReference>
<evidence type="ECO:0000313" key="13">
    <source>
        <dbReference type="RefSeq" id="XP_033455880.1"/>
    </source>
</evidence>
<dbReference type="Gene3D" id="1.20.930.10">
    <property type="entry name" value="Conserved domain common to transcription factors TFIIS, elongin A, CRSP70"/>
    <property type="match status" value="1"/>
</dbReference>
<dbReference type="SMART" id="SM00510">
    <property type="entry name" value="TFS2M"/>
    <property type="match status" value="1"/>
</dbReference>
<evidence type="ECO:0000256" key="4">
    <source>
        <dbReference type="ARBA" id="ARBA00022833"/>
    </source>
</evidence>
<reference evidence="13" key="1">
    <citation type="submission" date="2020-01" db="EMBL/GenBank/DDBJ databases">
        <authorList>
            <consortium name="DOE Joint Genome Institute"/>
            <person name="Haridas S."/>
            <person name="Albert R."/>
            <person name="Binder M."/>
            <person name="Bloem J."/>
            <person name="Labutti K."/>
            <person name="Salamov A."/>
            <person name="Andreopoulos B."/>
            <person name="Baker S.E."/>
            <person name="Barry K."/>
            <person name="Bills G."/>
            <person name="Bluhm B.H."/>
            <person name="Cannon C."/>
            <person name="Castanera R."/>
            <person name="Culley D.E."/>
            <person name="Daum C."/>
            <person name="Ezra D."/>
            <person name="Gonzalez J.B."/>
            <person name="Henrissat B."/>
            <person name="Kuo A."/>
            <person name="Liang C."/>
            <person name="Lipzen A."/>
            <person name="Lutzoni F."/>
            <person name="Magnuson J."/>
            <person name="Mondo S."/>
            <person name="Nolan M."/>
            <person name="Ohm R."/>
            <person name="Pangilinan J."/>
            <person name="Park H.-J."/>
            <person name="Ramirez L."/>
            <person name="Alfaro M."/>
            <person name="Sun H."/>
            <person name="Tritt A."/>
            <person name="Yoshinaga Y."/>
            <person name="Zwiers L.-H."/>
            <person name="Turgeon B.G."/>
            <person name="Goodwin S.B."/>
            <person name="Spatafora J.W."/>
            <person name="Crous P.W."/>
            <person name="Grigoriev I.V."/>
        </authorList>
    </citation>
    <scope>NUCLEOTIDE SEQUENCE</scope>
    <source>
        <strain evidence="13">CBS 342.82</strain>
    </source>
</reference>
<dbReference type="PIRSF" id="PIRSF006704">
    <property type="entry name" value="TF_IIS"/>
    <property type="match status" value="1"/>
</dbReference>
<feature type="compositionally biased region" description="Low complexity" evidence="8">
    <location>
        <begin position="86"/>
        <end position="104"/>
    </location>
</feature>
<dbReference type="PROSITE" id="PS51321">
    <property type="entry name" value="TFIIS_CENTRAL"/>
    <property type="match status" value="1"/>
</dbReference>
<accession>A0A6J3LU92</accession>
<comment type="subcellular location">
    <subcellularLocation>
        <location evidence="1 7">Nucleus</location>
    </subcellularLocation>
</comment>
<keyword evidence="3 6" id="KW-0863">Zinc-finger</keyword>
<dbReference type="GO" id="GO:0001139">
    <property type="term" value="F:RNA polymerase II complex recruiting activity"/>
    <property type="evidence" value="ECO:0007669"/>
    <property type="project" value="TreeGrafter"/>
</dbReference>
<evidence type="ECO:0000259" key="9">
    <source>
        <dbReference type="PROSITE" id="PS51133"/>
    </source>
</evidence>
<evidence type="ECO:0000256" key="6">
    <source>
        <dbReference type="PROSITE-ProRule" id="PRU00472"/>
    </source>
</evidence>
<keyword evidence="13" id="KW-0251">Elongation factor</keyword>
<reference evidence="13" key="3">
    <citation type="submission" date="2025-08" db="UniProtKB">
        <authorList>
            <consortium name="RefSeq"/>
        </authorList>
    </citation>
    <scope>IDENTIFICATION</scope>
    <source>
        <strain evidence="13">CBS 342.82</strain>
    </source>
</reference>
<feature type="domain" description="TFIIS-type" evidence="9">
    <location>
        <begin position="275"/>
        <end position="315"/>
    </location>
</feature>
<dbReference type="InterPro" id="IPR017923">
    <property type="entry name" value="TFIIS_N"/>
</dbReference>
<name>A0A6J3LU92_9PEZI</name>
<dbReference type="SUPFAM" id="SSF57783">
    <property type="entry name" value="Zinc beta-ribbon"/>
    <property type="match status" value="1"/>
</dbReference>
<dbReference type="Pfam" id="PF01096">
    <property type="entry name" value="Zn_ribbon_TFIIS"/>
    <property type="match status" value="1"/>
</dbReference>
<dbReference type="Gene3D" id="1.10.472.30">
    <property type="entry name" value="Transcription elongation factor S-II, central domain"/>
    <property type="match status" value="1"/>
</dbReference>
<gene>
    <name evidence="13" type="ORF">K489DRAFT_384337</name>
</gene>
<keyword evidence="13" id="KW-0648">Protein biosynthesis</keyword>
<dbReference type="InterPro" id="IPR003617">
    <property type="entry name" value="TFIIS/CRSP70_N_sub"/>
</dbReference>
<reference evidence="13" key="2">
    <citation type="submission" date="2020-04" db="EMBL/GenBank/DDBJ databases">
        <authorList>
            <consortium name="NCBI Genome Project"/>
        </authorList>
    </citation>
    <scope>NUCLEOTIDE SEQUENCE</scope>
    <source>
        <strain evidence="13">CBS 342.82</strain>
    </source>
</reference>
<dbReference type="InterPro" id="IPR035100">
    <property type="entry name" value="TF_IIS-typ"/>
</dbReference>
<dbReference type="GO" id="GO:0006368">
    <property type="term" value="P:transcription elongation by RNA polymerase II"/>
    <property type="evidence" value="ECO:0007669"/>
    <property type="project" value="TreeGrafter"/>
</dbReference>
<evidence type="ECO:0000256" key="7">
    <source>
        <dbReference type="PROSITE-ProRule" id="PRU00649"/>
    </source>
</evidence>
<protein>
    <submittedName>
        <fullName evidence="13">Transcription elongation factor</fullName>
    </submittedName>
</protein>
<dbReference type="GO" id="GO:0031440">
    <property type="term" value="P:regulation of mRNA 3'-end processing"/>
    <property type="evidence" value="ECO:0007669"/>
    <property type="project" value="TreeGrafter"/>
</dbReference>
<dbReference type="InterPro" id="IPR035441">
    <property type="entry name" value="TFIIS/LEDGF_dom_sf"/>
</dbReference>
<dbReference type="CDD" id="cd13749">
    <property type="entry name" value="Zn-ribbon_TFIIS"/>
    <property type="match status" value="1"/>
</dbReference>
<dbReference type="InterPro" id="IPR003618">
    <property type="entry name" value="TFIIS_cen_dom"/>
</dbReference>
<dbReference type="Pfam" id="PF08711">
    <property type="entry name" value="Med26"/>
    <property type="match status" value="1"/>
</dbReference>
<dbReference type="SMART" id="SM00509">
    <property type="entry name" value="TFS2N"/>
    <property type="match status" value="1"/>
</dbReference>
<dbReference type="Pfam" id="PF07500">
    <property type="entry name" value="TFIIS_M"/>
    <property type="match status" value="1"/>
</dbReference>
<evidence type="ECO:0000256" key="5">
    <source>
        <dbReference type="ARBA" id="ARBA00023242"/>
    </source>
</evidence>
<dbReference type="GO" id="GO:0003746">
    <property type="term" value="F:translation elongation factor activity"/>
    <property type="evidence" value="ECO:0007669"/>
    <property type="project" value="UniProtKB-KW"/>
</dbReference>
<dbReference type="PROSITE" id="PS51133">
    <property type="entry name" value="ZF_TFIIS_2"/>
    <property type="match status" value="1"/>
</dbReference>
<dbReference type="SUPFAM" id="SSF47676">
    <property type="entry name" value="Conserved domain common to transcription factors TFIIS, elongin A, CRSP70"/>
    <property type="match status" value="1"/>
</dbReference>
<dbReference type="PROSITE" id="PS51319">
    <property type="entry name" value="TFIIS_N"/>
    <property type="match status" value="1"/>
</dbReference>
<dbReference type="GO" id="GO:0005634">
    <property type="term" value="C:nucleus"/>
    <property type="evidence" value="ECO:0007669"/>
    <property type="project" value="UniProtKB-SubCell"/>
</dbReference>